<dbReference type="EMBL" id="CP018135">
    <property type="protein sequence ID" value="APF41354.1"/>
    <property type="molecule type" value="Genomic_DNA"/>
</dbReference>
<gene>
    <name evidence="1" type="ORF">BHE16_10530</name>
</gene>
<dbReference type="Proteomes" id="UP000183530">
    <property type="component" value="Chromosome"/>
</dbReference>
<dbReference type="KEGG" id="nae:BHE16_10530"/>
<keyword evidence="2" id="KW-1185">Reference proteome</keyword>
<name>A0A1L2ZPN9_9MICC</name>
<sequence>MLKSTVVTVRFVEQFWGEVVGFWTVAQNDGEAAAKGATAAAEMMGTDQAIPLDTVRRFGSRKPVSDIPQPLIKKCVRH</sequence>
<proteinExistence type="predicted"/>
<evidence type="ECO:0000313" key="2">
    <source>
        <dbReference type="Proteomes" id="UP000183530"/>
    </source>
</evidence>
<evidence type="ECO:0000313" key="1">
    <source>
        <dbReference type="EMBL" id="APF41354.1"/>
    </source>
</evidence>
<accession>A0A1L2ZPN9</accession>
<dbReference type="AlphaFoldDB" id="A0A1L2ZPN9"/>
<organism evidence="1 2">
    <name type="scientific">Neomicrococcus aestuarii</name>
    <dbReference type="NCBI Taxonomy" id="556325"/>
    <lineage>
        <taxon>Bacteria</taxon>
        <taxon>Bacillati</taxon>
        <taxon>Actinomycetota</taxon>
        <taxon>Actinomycetes</taxon>
        <taxon>Micrococcales</taxon>
        <taxon>Micrococcaceae</taxon>
        <taxon>Neomicrococcus</taxon>
    </lineage>
</organism>
<protein>
    <submittedName>
        <fullName evidence="1">Uncharacterized protein</fullName>
    </submittedName>
</protein>
<reference evidence="1 2" key="1">
    <citation type="submission" date="2016-11" db="EMBL/GenBank/DDBJ databases">
        <title>Genome sequencing of Zhihengliuella aestuarii B18 antagonistic to Plasmodiophora brassicae.</title>
        <authorList>
            <person name="Luo Y."/>
        </authorList>
    </citation>
    <scope>NUCLEOTIDE SEQUENCE [LARGE SCALE GENOMIC DNA]</scope>
    <source>
        <strain evidence="1 2">B18</strain>
    </source>
</reference>